<dbReference type="GO" id="GO:0043565">
    <property type="term" value="F:sequence-specific DNA binding"/>
    <property type="evidence" value="ECO:0007669"/>
    <property type="project" value="InterPro"/>
</dbReference>
<dbReference type="InterPro" id="IPR003593">
    <property type="entry name" value="AAA+_ATPase"/>
</dbReference>
<dbReference type="AlphaFoldDB" id="A0A3M4U705"/>
<protein>
    <submittedName>
        <fullName evidence="6">Sigma-54 dependent transcriptional regulator</fullName>
    </submittedName>
</protein>
<evidence type="ECO:0000256" key="4">
    <source>
        <dbReference type="ARBA" id="ARBA00023163"/>
    </source>
</evidence>
<reference evidence="6 7" key="1">
    <citation type="submission" date="2018-08" db="EMBL/GenBank/DDBJ databases">
        <title>Recombination of ecologically and evolutionarily significant loci maintains genetic cohesion in the Pseudomonas syringae species complex.</title>
        <authorList>
            <person name="Dillon M."/>
            <person name="Thakur S."/>
            <person name="Almeida R.N.D."/>
            <person name="Weir B.S."/>
            <person name="Guttman D.S."/>
        </authorList>
    </citation>
    <scope>NUCLEOTIDE SEQUENCE [LARGE SCALE GENOMIC DNA]</scope>
    <source>
        <strain evidence="6 7">ICMP 9829</strain>
    </source>
</reference>
<dbReference type="GO" id="GO:0005524">
    <property type="term" value="F:ATP binding"/>
    <property type="evidence" value="ECO:0007669"/>
    <property type="project" value="UniProtKB-KW"/>
</dbReference>
<dbReference type="PRINTS" id="PR01590">
    <property type="entry name" value="HTHFIS"/>
</dbReference>
<proteinExistence type="predicted"/>
<name>A0A3M4U705_9PSED</name>
<dbReference type="Gene3D" id="3.40.50.300">
    <property type="entry name" value="P-loop containing nucleotide triphosphate hydrolases"/>
    <property type="match status" value="1"/>
</dbReference>
<evidence type="ECO:0000256" key="1">
    <source>
        <dbReference type="ARBA" id="ARBA00022741"/>
    </source>
</evidence>
<dbReference type="Pfam" id="PF02954">
    <property type="entry name" value="HTH_8"/>
    <property type="match status" value="1"/>
</dbReference>
<dbReference type="FunFam" id="3.40.50.300:FF:000006">
    <property type="entry name" value="DNA-binding transcriptional regulator NtrC"/>
    <property type="match status" value="1"/>
</dbReference>
<dbReference type="PANTHER" id="PTHR32071:SF57">
    <property type="entry name" value="C4-DICARBOXYLATE TRANSPORT TRANSCRIPTIONAL REGULATORY PROTEIN DCTD"/>
    <property type="match status" value="1"/>
</dbReference>
<dbReference type="GO" id="GO:0006355">
    <property type="term" value="P:regulation of DNA-templated transcription"/>
    <property type="evidence" value="ECO:0007669"/>
    <property type="project" value="InterPro"/>
</dbReference>
<accession>A0A3M4U705</accession>
<dbReference type="Gene3D" id="1.25.40.10">
    <property type="entry name" value="Tetratricopeptide repeat domain"/>
    <property type="match status" value="1"/>
</dbReference>
<dbReference type="InterPro" id="IPR027417">
    <property type="entry name" value="P-loop_NTPase"/>
</dbReference>
<dbReference type="EMBL" id="RBTT01000044">
    <property type="protein sequence ID" value="RMU11819.1"/>
    <property type="molecule type" value="Genomic_DNA"/>
</dbReference>
<keyword evidence="4" id="KW-0804">Transcription</keyword>
<evidence type="ECO:0000256" key="3">
    <source>
        <dbReference type="ARBA" id="ARBA00023015"/>
    </source>
</evidence>
<keyword evidence="1" id="KW-0547">Nucleotide-binding</keyword>
<dbReference type="InterPro" id="IPR058031">
    <property type="entry name" value="AAA_lid_NorR"/>
</dbReference>
<feature type="domain" description="Sigma-54 factor interaction" evidence="5">
    <location>
        <begin position="42"/>
        <end position="266"/>
    </location>
</feature>
<dbReference type="InterPro" id="IPR009057">
    <property type="entry name" value="Homeodomain-like_sf"/>
</dbReference>
<dbReference type="SUPFAM" id="SSF52540">
    <property type="entry name" value="P-loop containing nucleoside triphosphate hydrolases"/>
    <property type="match status" value="1"/>
</dbReference>
<dbReference type="PANTHER" id="PTHR32071">
    <property type="entry name" value="TRANSCRIPTIONAL REGULATORY PROTEIN"/>
    <property type="match status" value="1"/>
</dbReference>
<keyword evidence="2" id="KW-0067">ATP-binding</keyword>
<dbReference type="InterPro" id="IPR002197">
    <property type="entry name" value="HTH_Fis"/>
</dbReference>
<evidence type="ECO:0000259" key="5">
    <source>
        <dbReference type="PROSITE" id="PS50045"/>
    </source>
</evidence>
<gene>
    <name evidence="6" type="ORF">ALP36_05058</name>
</gene>
<dbReference type="SMART" id="SM00382">
    <property type="entry name" value="AAA"/>
    <property type="match status" value="1"/>
</dbReference>
<sequence>MVKPRLPRTCFTPCLGWLSFSGGIPLSDRELLRRPSEPDVLAVGASAAFVRVIHQVDQIAPTGHTVLITGPSGAGKEVIAQRLHRLGVNPLHPFVDINCAALPAHLIEAELFGHSRGAFTGAVHTRVGHFEAAGSGTLFLDEIGELPLALQPVLLRVLETRSFRPLGSNIVRAFQGRIVAATHRNLREMVDQGLFREDLYYRLAVFEIVLPGLDQRPEDVVLLAHYFASRLSRPLSFTPDADVLLARQRWPGHARQLRTLIERLSVMADSTLISAIVLQPFLEVSRSQERLPPPRDIVDDLMRLPGKDKLAAAEQLLIDRALHLSSGNKSAAAKLLGVGRKVIERRLRGRERDLPVQFVLKQASQAIARSEFQATIQLLQAALSQRYSQPPNPVVGRQLFELNRLMGVCYRGLQGWLSPDARACDEAALHAGTDICEPAELAALQFGVWSSQLMALDLQQARSTAQIMLRRAQASGVPEMLEEAQIALANTLYWLGDNERCLSIIAQSGLSADVARNRIGQQGINFAALALMLEGLSAFHCGLFTQARKALDDLRALGAERYSAFSDAVILQGVVWLACLFEEGTIVGDCVQELIQVSRENGFTFYLGVGQIFQGWHMAQRSPIEAGLATIVEGYENQMLQHGGHLFYSFQILKRAELLLRDGRFEESEALVTEAFGRIDITQEKAYQSDLMIIRGRSILAQGNVQEAERALRSALSMAFAVGSVSARISAATYLATVLIARGQSDQACEILDHAVGGISAHHAPPILSRSHALLATLLPTRIPVSYN</sequence>
<organism evidence="6 7">
    <name type="scientific">Pseudomonas syringae pv. coriandricola</name>
    <dbReference type="NCBI Taxonomy" id="264453"/>
    <lineage>
        <taxon>Bacteria</taxon>
        <taxon>Pseudomonadati</taxon>
        <taxon>Pseudomonadota</taxon>
        <taxon>Gammaproteobacteria</taxon>
        <taxon>Pseudomonadales</taxon>
        <taxon>Pseudomonadaceae</taxon>
        <taxon>Pseudomonas</taxon>
    </lineage>
</organism>
<keyword evidence="3" id="KW-0805">Transcription regulation</keyword>
<evidence type="ECO:0000313" key="7">
    <source>
        <dbReference type="Proteomes" id="UP000274212"/>
    </source>
</evidence>
<dbReference type="InterPro" id="IPR011990">
    <property type="entry name" value="TPR-like_helical_dom_sf"/>
</dbReference>
<dbReference type="Gene3D" id="1.10.10.60">
    <property type="entry name" value="Homeodomain-like"/>
    <property type="match status" value="1"/>
</dbReference>
<dbReference type="PROSITE" id="PS50045">
    <property type="entry name" value="SIGMA54_INTERACT_4"/>
    <property type="match status" value="1"/>
</dbReference>
<comment type="caution">
    <text evidence="6">The sequence shown here is derived from an EMBL/GenBank/DDBJ whole genome shotgun (WGS) entry which is preliminary data.</text>
</comment>
<dbReference type="Gene3D" id="1.10.8.60">
    <property type="match status" value="1"/>
</dbReference>
<dbReference type="InterPro" id="IPR002078">
    <property type="entry name" value="Sigma_54_int"/>
</dbReference>
<dbReference type="Pfam" id="PF00158">
    <property type="entry name" value="Sigma54_activat"/>
    <property type="match status" value="1"/>
</dbReference>
<evidence type="ECO:0000313" key="6">
    <source>
        <dbReference type="EMBL" id="RMU11819.1"/>
    </source>
</evidence>
<evidence type="ECO:0000256" key="2">
    <source>
        <dbReference type="ARBA" id="ARBA00022840"/>
    </source>
</evidence>
<dbReference type="SUPFAM" id="SSF46689">
    <property type="entry name" value="Homeodomain-like"/>
    <property type="match status" value="1"/>
</dbReference>
<dbReference type="Pfam" id="PF25601">
    <property type="entry name" value="AAA_lid_14"/>
    <property type="match status" value="1"/>
</dbReference>
<dbReference type="CDD" id="cd00009">
    <property type="entry name" value="AAA"/>
    <property type="match status" value="1"/>
</dbReference>
<dbReference type="Proteomes" id="UP000274212">
    <property type="component" value="Unassembled WGS sequence"/>
</dbReference>
<dbReference type="SUPFAM" id="SSF48452">
    <property type="entry name" value="TPR-like"/>
    <property type="match status" value="1"/>
</dbReference>